<dbReference type="InterPro" id="IPR000368">
    <property type="entry name" value="Sucrose_synth_GT-B1"/>
</dbReference>
<feature type="domain" description="Sucrose phosphatase-like" evidence="13">
    <location>
        <begin position="775"/>
        <end position="876"/>
    </location>
</feature>
<dbReference type="InterPro" id="IPR006380">
    <property type="entry name" value="SPP-like_dom"/>
</dbReference>
<dbReference type="CDD" id="cd16419">
    <property type="entry name" value="HAD_SPS"/>
    <property type="match status" value="1"/>
</dbReference>
<gene>
    <name evidence="14" type="ORF">C2845_PM14G07170</name>
</gene>
<comment type="similarity">
    <text evidence="2 9">Belongs to the glycosyltransferase 1 family.</text>
</comment>
<dbReference type="Pfam" id="PF00534">
    <property type="entry name" value="Glycos_transf_1"/>
    <property type="match status" value="1"/>
</dbReference>
<accession>A0A3L6PQT4</accession>
<organism evidence="14 15">
    <name type="scientific">Panicum miliaceum</name>
    <name type="common">Proso millet</name>
    <name type="synonym">Broomcorn millet</name>
    <dbReference type="NCBI Taxonomy" id="4540"/>
    <lineage>
        <taxon>Eukaryota</taxon>
        <taxon>Viridiplantae</taxon>
        <taxon>Streptophyta</taxon>
        <taxon>Embryophyta</taxon>
        <taxon>Tracheophyta</taxon>
        <taxon>Spermatophyta</taxon>
        <taxon>Magnoliopsida</taxon>
        <taxon>Liliopsida</taxon>
        <taxon>Poales</taxon>
        <taxon>Poaceae</taxon>
        <taxon>PACMAD clade</taxon>
        <taxon>Panicoideae</taxon>
        <taxon>Panicodae</taxon>
        <taxon>Paniceae</taxon>
        <taxon>Panicinae</taxon>
        <taxon>Panicum</taxon>
        <taxon>Panicum sect. Panicum</taxon>
    </lineage>
</organism>
<keyword evidence="15" id="KW-1185">Reference proteome</keyword>
<evidence type="ECO:0000256" key="10">
    <source>
        <dbReference type="SAM" id="MobiDB-lite"/>
    </source>
</evidence>
<feature type="region of interest" description="Disordered" evidence="10">
    <location>
        <begin position="348"/>
        <end position="369"/>
    </location>
</feature>
<reference evidence="15" key="1">
    <citation type="journal article" date="2019" name="Nat. Commun.">
        <title>The genome of broomcorn millet.</title>
        <authorList>
            <person name="Zou C."/>
            <person name="Miki D."/>
            <person name="Li D."/>
            <person name="Tang Q."/>
            <person name="Xiao L."/>
            <person name="Rajput S."/>
            <person name="Deng P."/>
            <person name="Jia W."/>
            <person name="Huang R."/>
            <person name="Zhang M."/>
            <person name="Sun Y."/>
            <person name="Hu J."/>
            <person name="Fu X."/>
            <person name="Schnable P.S."/>
            <person name="Li F."/>
            <person name="Zhang H."/>
            <person name="Feng B."/>
            <person name="Zhu X."/>
            <person name="Liu R."/>
            <person name="Schnable J.C."/>
            <person name="Zhu J.-K."/>
            <person name="Zhang H."/>
        </authorList>
    </citation>
    <scope>NUCLEOTIDE SEQUENCE [LARGE SCALE GENOMIC DNA]</scope>
</reference>
<dbReference type="PANTHER" id="PTHR46039:SF2">
    <property type="entry name" value="SUCROSE-PHOSPHATE SYNTHASE 1"/>
    <property type="match status" value="1"/>
</dbReference>
<evidence type="ECO:0000256" key="3">
    <source>
        <dbReference type="ARBA" id="ARBA00011774"/>
    </source>
</evidence>
<feature type="domain" description="Sucrose synthase first GT-B" evidence="12">
    <location>
        <begin position="77"/>
        <end position="344"/>
    </location>
</feature>
<dbReference type="InterPro" id="IPR012819">
    <property type="entry name" value="SPS_pln"/>
</dbReference>
<evidence type="ECO:0000256" key="5">
    <source>
        <dbReference type="ARBA" id="ARBA00022676"/>
    </source>
</evidence>
<comment type="caution">
    <text evidence="14">The sequence shown here is derived from an EMBL/GenBank/DDBJ whole genome shotgun (WGS) entry which is preliminary data.</text>
</comment>
<feature type="compositionally biased region" description="Basic and acidic residues" evidence="10">
    <location>
        <begin position="34"/>
        <end position="52"/>
    </location>
</feature>
<protein>
    <recommendedName>
        <fullName evidence="4 9">Sucrose-phosphate synthase</fullName>
        <ecNumber evidence="4 9">2.4.1.14</ecNumber>
    </recommendedName>
</protein>
<dbReference type="OrthoDB" id="512920at2759"/>
<dbReference type="InterPro" id="IPR044161">
    <property type="entry name" value="SPS"/>
</dbReference>
<dbReference type="EC" id="2.4.1.14" evidence="4 9"/>
<dbReference type="InterPro" id="IPR035659">
    <property type="entry name" value="SPS_C"/>
</dbReference>
<dbReference type="InterPro" id="IPR001296">
    <property type="entry name" value="Glyco_trans_1"/>
</dbReference>
<dbReference type="Pfam" id="PF00862">
    <property type="entry name" value="GT-B_Sucrose_synth"/>
    <property type="match status" value="1"/>
</dbReference>
<dbReference type="AlphaFoldDB" id="A0A3L6PQT4"/>
<evidence type="ECO:0000256" key="8">
    <source>
        <dbReference type="ARBA" id="ARBA00047471"/>
    </source>
</evidence>
<evidence type="ECO:0000256" key="4">
    <source>
        <dbReference type="ARBA" id="ARBA00012536"/>
    </source>
</evidence>
<evidence type="ECO:0000256" key="7">
    <source>
        <dbReference type="ARBA" id="ARBA00024883"/>
    </source>
</evidence>
<keyword evidence="6 9" id="KW-0808">Transferase</keyword>
<feature type="domain" description="Glycosyl transferase family 1" evidence="11">
    <location>
        <begin position="380"/>
        <end position="535"/>
    </location>
</feature>
<evidence type="ECO:0000256" key="2">
    <source>
        <dbReference type="ARBA" id="ARBA00006530"/>
    </source>
</evidence>
<dbReference type="SUPFAM" id="SSF53756">
    <property type="entry name" value="UDP-Glycosyltransferase/glycogen phosphorylase"/>
    <property type="match status" value="1"/>
</dbReference>
<evidence type="ECO:0000256" key="1">
    <source>
        <dbReference type="ARBA" id="ARBA00005027"/>
    </source>
</evidence>
<comment type="catalytic activity">
    <reaction evidence="8 9">
        <text>beta-D-fructose 6-phosphate + UDP-alpha-D-glucose = sucrose 6(F)-phosphate + UDP + H(+)</text>
        <dbReference type="Rhea" id="RHEA:22172"/>
        <dbReference type="ChEBI" id="CHEBI:15378"/>
        <dbReference type="ChEBI" id="CHEBI:57634"/>
        <dbReference type="ChEBI" id="CHEBI:57723"/>
        <dbReference type="ChEBI" id="CHEBI:58223"/>
        <dbReference type="ChEBI" id="CHEBI:58885"/>
        <dbReference type="EC" id="2.4.1.14"/>
    </reaction>
</comment>
<dbReference type="GO" id="GO:0005986">
    <property type="term" value="P:sucrose biosynthetic process"/>
    <property type="evidence" value="ECO:0007669"/>
    <property type="project" value="UniProtKB-UniRule"/>
</dbReference>
<dbReference type="Gene3D" id="3.40.50.2000">
    <property type="entry name" value="Glycogen Phosphorylase B"/>
    <property type="match status" value="2"/>
</dbReference>
<comment type="pathway">
    <text evidence="1 9">Glycan biosynthesis; sucrose biosynthesis; sucrose from D-fructose 6-phosphate and UDP-alpha-D-glucose: step 1/2.</text>
</comment>
<dbReference type="GO" id="GO:0046524">
    <property type="term" value="F:sucrose-phosphate synthase activity"/>
    <property type="evidence" value="ECO:0007669"/>
    <property type="project" value="UniProtKB-UniRule"/>
</dbReference>
<evidence type="ECO:0000259" key="13">
    <source>
        <dbReference type="Pfam" id="PF05116"/>
    </source>
</evidence>
<comment type="function">
    <text evidence="7 9">Plays a role in photosynthetic sucrose synthesis by catalyzing the rate-limiting step of sucrose biosynthesis from UDP-glucose and fructose- 6-phosphate. Involved in the regulation of carbon partitioning in the leaves of plants. May regulate the synthesis of sucrose and therefore play a major role as a limiting factor in the export of photoassimilates out of the leaf. Plays a role for sucrose availability that is essential for plant growth and fiber elongation.</text>
</comment>
<dbReference type="Pfam" id="PF05116">
    <property type="entry name" value="S6PP"/>
    <property type="match status" value="1"/>
</dbReference>
<dbReference type="UniPathway" id="UPA00371">
    <property type="reaction ID" value="UER00545"/>
</dbReference>
<evidence type="ECO:0000256" key="9">
    <source>
        <dbReference type="RuleBase" id="RU368006"/>
    </source>
</evidence>
<dbReference type="NCBIfam" id="TIGR02468">
    <property type="entry name" value="sucrsPsyn_pln"/>
    <property type="match status" value="1"/>
</dbReference>
<dbReference type="Proteomes" id="UP000275267">
    <property type="component" value="Unassembled WGS sequence"/>
</dbReference>
<evidence type="ECO:0000259" key="11">
    <source>
        <dbReference type="Pfam" id="PF00534"/>
    </source>
</evidence>
<evidence type="ECO:0000313" key="15">
    <source>
        <dbReference type="Proteomes" id="UP000275267"/>
    </source>
</evidence>
<feature type="region of interest" description="Disordered" evidence="10">
    <location>
        <begin position="560"/>
        <end position="582"/>
    </location>
</feature>
<sequence length="934" mass="104189">MIEGEEASRLSKQRLEREKARQYAAADFSEDLSEGEKGENSNEPSIHDERTRTWMPRIGSTDAIEAWASQHKDKKLYIVLISIHGLIRGENMELGRDSDTGGQVKYVVELARALGSTPGVYRVDLLTRQISAPDVDWSYGEPTEMLSPICSENFGHEMGESSGAYIVRIPFGPRDKYIPKEHLWPYIQEFVDGALVHIVQMSKVLGEQVGSGQPVWPVVIHGHYADAGDSTALLSGALNVPMVFTGHSLGRDKLEQILKQGRQTRDEINATYKIMRRIEAEELCLDASEIIITSTRQEIEQQWGLYDGFDLTMARKLRARIKRGVSCFGRYMPRMIAIPPGMEFSHIAPHDADLDGEEGNEDGSASPDPPIWADIMRFFSNPRKPMILALARPDPKKNITTLVKAFGEHRELRNLANLTLIMGNRDVIDEMSSTNAAVLTSVLKLIDKYDLYGQVAYPKHHKQSEVPDIYRLAARTKAAAYGLPMVATRNGGPVDIHRVLDNGILVDPHNQNEIAEALYKLVSDKHLWAQCRQNGLENIHQFSWPEHCKNYLSRVGTLKPRHPHWQKSNDATEISEADSPEDSLRDIHDISLNLKLSLDSEKSGSKDGNSNTVRRHLEDAVQKLSRGVSDSRMEVLSENGRWPSLRGRKQIIVIAVDSVQDADVVQVIKNIFEASSNGRLSGSVGFILSTSKAISEIHALLISGGIETSDFDAFICNSGSDLCYPSSSSEDMFSPAELPFMIDLDYHSQIEYRWGGEGLRKTLIRWAAEKNNESGQNVIVEDEECSSTYCISFKVMNTEAASPVKEIRRKMRIQALRCHVLYSHDGSKLNVIPVLASRSQALRYLYIRWGFDLSNMTVVVGESGDTDYEGLIGGVHKTIILKGSFNAVPNQVHTARSYSLQDVVSFEKPGIASVEGYGAVKLKSALQQFGILKD</sequence>
<comment type="subunit">
    <text evidence="3 9">Homodimer or homotetramer.</text>
</comment>
<feature type="region of interest" description="Disordered" evidence="10">
    <location>
        <begin position="1"/>
        <end position="53"/>
    </location>
</feature>
<evidence type="ECO:0000259" key="12">
    <source>
        <dbReference type="Pfam" id="PF00862"/>
    </source>
</evidence>
<dbReference type="EMBL" id="PQIB02000016">
    <property type="protein sequence ID" value="RLM60706.1"/>
    <property type="molecule type" value="Genomic_DNA"/>
</dbReference>
<feature type="compositionally biased region" description="Basic and acidic residues" evidence="10">
    <location>
        <begin position="1"/>
        <end position="21"/>
    </location>
</feature>
<keyword evidence="5 9" id="KW-0328">Glycosyltransferase</keyword>
<evidence type="ECO:0000256" key="6">
    <source>
        <dbReference type="ARBA" id="ARBA00022679"/>
    </source>
</evidence>
<dbReference type="STRING" id="4540.A0A3L6PQT4"/>
<evidence type="ECO:0000313" key="14">
    <source>
        <dbReference type="EMBL" id="RLM60706.1"/>
    </source>
</evidence>
<dbReference type="PANTHER" id="PTHR46039">
    <property type="entry name" value="SUCROSE-PHOSPHATE SYNTHASE 3-RELATED"/>
    <property type="match status" value="1"/>
</dbReference>
<name>A0A3L6PQT4_PANMI</name>
<proteinExistence type="inferred from homology"/>